<dbReference type="WBParaSite" id="PSAMB.scaffold16627size1291.g36985.t1">
    <property type="protein sequence ID" value="PSAMB.scaffold16627size1291.g36985.t1"/>
    <property type="gene ID" value="PSAMB.scaffold16627size1291.g36985"/>
</dbReference>
<evidence type="ECO:0000256" key="6">
    <source>
        <dbReference type="ARBA" id="ARBA00023136"/>
    </source>
</evidence>
<evidence type="ECO:0000256" key="3">
    <source>
        <dbReference type="ARBA" id="ARBA00022692"/>
    </source>
</evidence>
<organism evidence="11 12">
    <name type="scientific">Plectus sambesii</name>
    <dbReference type="NCBI Taxonomy" id="2011161"/>
    <lineage>
        <taxon>Eukaryota</taxon>
        <taxon>Metazoa</taxon>
        <taxon>Ecdysozoa</taxon>
        <taxon>Nematoda</taxon>
        <taxon>Chromadorea</taxon>
        <taxon>Plectida</taxon>
        <taxon>Plectina</taxon>
        <taxon>Plectoidea</taxon>
        <taxon>Plectidae</taxon>
        <taxon>Plectus</taxon>
    </lineage>
</organism>
<comment type="subcellular location">
    <subcellularLocation>
        <location evidence="1">Membrane</location>
        <topology evidence="1">Multi-pass membrane protein</topology>
    </subcellularLocation>
</comment>
<dbReference type="GO" id="GO:0030322">
    <property type="term" value="P:stabilization of membrane potential"/>
    <property type="evidence" value="ECO:0007669"/>
    <property type="project" value="TreeGrafter"/>
</dbReference>
<keyword evidence="2" id="KW-0813">Transport</keyword>
<feature type="transmembrane region" description="Helical" evidence="9">
    <location>
        <begin position="68"/>
        <end position="88"/>
    </location>
</feature>
<dbReference type="AlphaFoldDB" id="A0A914V865"/>
<keyword evidence="7" id="KW-0407">Ion channel</keyword>
<dbReference type="Proteomes" id="UP000887566">
    <property type="component" value="Unplaced"/>
</dbReference>
<dbReference type="PANTHER" id="PTHR11003:SF334">
    <property type="entry name" value="FI03418P"/>
    <property type="match status" value="1"/>
</dbReference>
<dbReference type="SUPFAM" id="SSF81324">
    <property type="entry name" value="Voltage-gated potassium channels"/>
    <property type="match status" value="1"/>
</dbReference>
<keyword evidence="6 9" id="KW-0472">Membrane</keyword>
<keyword evidence="11" id="KW-1185">Reference proteome</keyword>
<keyword evidence="5" id="KW-0406">Ion transport</keyword>
<keyword evidence="4 9" id="KW-1133">Transmembrane helix</keyword>
<evidence type="ECO:0000313" key="11">
    <source>
        <dbReference type="Proteomes" id="UP000887566"/>
    </source>
</evidence>
<protein>
    <submittedName>
        <fullName evidence="12">Potassium channel domain-containing protein</fullName>
    </submittedName>
</protein>
<dbReference type="Pfam" id="PF07885">
    <property type="entry name" value="Ion_trans_2"/>
    <property type="match status" value="1"/>
</dbReference>
<dbReference type="GO" id="GO:0015271">
    <property type="term" value="F:outward rectifier potassium channel activity"/>
    <property type="evidence" value="ECO:0007669"/>
    <property type="project" value="TreeGrafter"/>
</dbReference>
<keyword evidence="3 9" id="KW-0812">Transmembrane</keyword>
<dbReference type="GO" id="GO:0022841">
    <property type="term" value="F:potassium ion leak channel activity"/>
    <property type="evidence" value="ECO:0007669"/>
    <property type="project" value="TreeGrafter"/>
</dbReference>
<evidence type="ECO:0000256" key="2">
    <source>
        <dbReference type="ARBA" id="ARBA00022448"/>
    </source>
</evidence>
<evidence type="ECO:0000256" key="5">
    <source>
        <dbReference type="ARBA" id="ARBA00023065"/>
    </source>
</evidence>
<proteinExistence type="predicted"/>
<accession>A0A914V865</accession>
<feature type="compositionally biased region" description="Polar residues" evidence="8">
    <location>
        <begin position="177"/>
        <end position="188"/>
    </location>
</feature>
<dbReference type="Gene3D" id="1.10.287.70">
    <property type="match status" value="1"/>
</dbReference>
<feature type="domain" description="Potassium channel" evidence="10">
    <location>
        <begin position="73"/>
        <end position="153"/>
    </location>
</feature>
<evidence type="ECO:0000256" key="7">
    <source>
        <dbReference type="ARBA" id="ARBA00023303"/>
    </source>
</evidence>
<evidence type="ECO:0000256" key="1">
    <source>
        <dbReference type="ARBA" id="ARBA00004141"/>
    </source>
</evidence>
<reference evidence="12" key="1">
    <citation type="submission" date="2022-11" db="UniProtKB">
        <authorList>
            <consortium name="WormBaseParasite"/>
        </authorList>
    </citation>
    <scope>IDENTIFICATION</scope>
</reference>
<feature type="transmembrane region" description="Helical" evidence="9">
    <location>
        <begin position="100"/>
        <end position="117"/>
    </location>
</feature>
<evidence type="ECO:0000256" key="9">
    <source>
        <dbReference type="SAM" id="Phobius"/>
    </source>
</evidence>
<name>A0A914V865_9BILA</name>
<evidence type="ECO:0000256" key="8">
    <source>
        <dbReference type="SAM" id="MobiDB-lite"/>
    </source>
</evidence>
<dbReference type="GO" id="GO:0005886">
    <property type="term" value="C:plasma membrane"/>
    <property type="evidence" value="ECO:0007669"/>
    <property type="project" value="TreeGrafter"/>
</dbReference>
<evidence type="ECO:0000313" key="12">
    <source>
        <dbReference type="WBParaSite" id="PSAMB.scaffold16627size1291.g36985.t1"/>
    </source>
</evidence>
<evidence type="ECO:0000256" key="4">
    <source>
        <dbReference type="ARBA" id="ARBA00022989"/>
    </source>
</evidence>
<dbReference type="InterPro" id="IPR013099">
    <property type="entry name" value="K_chnl_dom"/>
</dbReference>
<feature type="transmembrane region" description="Helical" evidence="9">
    <location>
        <begin position="129"/>
        <end position="149"/>
    </location>
</feature>
<evidence type="ECO:0000259" key="10">
    <source>
        <dbReference type="Pfam" id="PF07885"/>
    </source>
</evidence>
<dbReference type="PANTHER" id="PTHR11003">
    <property type="entry name" value="POTASSIUM CHANNEL, SUBFAMILY K"/>
    <property type="match status" value="1"/>
</dbReference>
<dbReference type="InterPro" id="IPR003280">
    <property type="entry name" value="2pore_dom_K_chnl"/>
</dbReference>
<feature type="region of interest" description="Disordered" evidence="8">
    <location>
        <begin position="172"/>
        <end position="230"/>
    </location>
</feature>
<sequence length="230" mass="25329">MSIFLLKIGHRVSKFVRLIYMSICCYPCRSRREKAHGRLMPHQKRQKVAPVDYLDEADEEEEGSIPNMLSLFIVFIYLMCGTFLFYMWQKGDNWNMVSSLYWGVVTLMTIGFGDMVPGVSSNQTTNGKMMVFVLIIYIIIGLTLVATVIDLAMKKAAKAAATVANKVAEKEEGDAKSINSNSTANTDALSAAGSKGSNKRRQPSRPISSISAADLDAHLDDVTPPPIVLA</sequence>